<organism evidence="4 5">
    <name type="scientific">Grifola frondosa</name>
    <name type="common">Maitake</name>
    <name type="synonym">Polyporus frondosus</name>
    <dbReference type="NCBI Taxonomy" id="5627"/>
    <lineage>
        <taxon>Eukaryota</taxon>
        <taxon>Fungi</taxon>
        <taxon>Dikarya</taxon>
        <taxon>Basidiomycota</taxon>
        <taxon>Agaricomycotina</taxon>
        <taxon>Agaricomycetes</taxon>
        <taxon>Polyporales</taxon>
        <taxon>Grifolaceae</taxon>
        <taxon>Grifola</taxon>
    </lineage>
</organism>
<feature type="region of interest" description="Disordered" evidence="1">
    <location>
        <begin position="255"/>
        <end position="382"/>
    </location>
</feature>
<dbReference type="OMA" id="MTMFGWM"/>
<sequence length="382" mass="40898">MTLTILVSFSLLALVVTARPILPNDAPQSIRSSIEVQNAVQAIFESHTGHPPDCLTCDGEQDVRISLTSSEEQDAYLARLEDLDAIKAVLPLGADGAPTEDEKQLYEILTNLKDTGSLNDLDGGERPLPQDELSAHPEEDAALDTEPVDSVPAEMPLPDAFASPPLVVLAVSCVAALLTLVFVSAGLYTVHYLRTSVLTSDLAWEMLPRLEKRAGLDDDHNDLDDDGYPEEKKVLLIPGAEADLPQVADVALAAGDEPRDPSEKPAASDAHEPAPEDEDSDEKFHDAPEPSLLFVGADAPSPPRIVIETHPDPALLPLPTSAPSTPLPSPVRRPLQMREAAPASPVSRPAWSLRAADAPRSASPLRPRRTTSPALYSPTTRL</sequence>
<dbReference type="AlphaFoldDB" id="A0A1C7LNV7"/>
<gene>
    <name evidence="4" type="ORF">A0H81_13667</name>
</gene>
<feature type="compositionally biased region" description="Low complexity" evidence="1">
    <location>
        <begin position="352"/>
        <end position="375"/>
    </location>
</feature>
<keyword evidence="3" id="KW-0732">Signal</keyword>
<keyword evidence="2" id="KW-1133">Transmembrane helix</keyword>
<proteinExistence type="predicted"/>
<dbReference type="OrthoDB" id="2686083at2759"/>
<evidence type="ECO:0000256" key="3">
    <source>
        <dbReference type="SAM" id="SignalP"/>
    </source>
</evidence>
<evidence type="ECO:0000256" key="1">
    <source>
        <dbReference type="SAM" id="MobiDB-lite"/>
    </source>
</evidence>
<accession>A0A1C7LNV7</accession>
<evidence type="ECO:0000256" key="2">
    <source>
        <dbReference type="SAM" id="Phobius"/>
    </source>
</evidence>
<protein>
    <submittedName>
        <fullName evidence="4">Uncharacterized protein</fullName>
    </submittedName>
</protein>
<evidence type="ECO:0000313" key="4">
    <source>
        <dbReference type="EMBL" id="OBZ66445.1"/>
    </source>
</evidence>
<dbReference type="EMBL" id="LUGG01000031">
    <property type="protein sequence ID" value="OBZ66445.1"/>
    <property type="molecule type" value="Genomic_DNA"/>
</dbReference>
<reference evidence="4 5" key="1">
    <citation type="submission" date="2016-03" db="EMBL/GenBank/DDBJ databases">
        <title>Whole genome sequencing of Grifola frondosa 9006-11.</title>
        <authorList>
            <person name="Min B."/>
            <person name="Park H."/>
            <person name="Kim J.-G."/>
            <person name="Cho H."/>
            <person name="Oh Y.-L."/>
            <person name="Kong W.-S."/>
            <person name="Choi I.-G."/>
        </authorList>
    </citation>
    <scope>NUCLEOTIDE SEQUENCE [LARGE SCALE GENOMIC DNA]</scope>
    <source>
        <strain evidence="4 5">9006-11</strain>
    </source>
</reference>
<comment type="caution">
    <text evidence="4">The sequence shown here is derived from an EMBL/GenBank/DDBJ whole genome shotgun (WGS) entry which is preliminary data.</text>
</comment>
<dbReference type="STRING" id="5627.A0A1C7LNV7"/>
<evidence type="ECO:0000313" key="5">
    <source>
        <dbReference type="Proteomes" id="UP000092993"/>
    </source>
</evidence>
<feature type="signal peptide" evidence="3">
    <location>
        <begin position="1"/>
        <end position="18"/>
    </location>
</feature>
<feature type="chain" id="PRO_5008888698" evidence="3">
    <location>
        <begin position="19"/>
        <end position="382"/>
    </location>
</feature>
<dbReference type="Proteomes" id="UP000092993">
    <property type="component" value="Unassembled WGS sequence"/>
</dbReference>
<keyword evidence="5" id="KW-1185">Reference proteome</keyword>
<feature type="transmembrane region" description="Helical" evidence="2">
    <location>
        <begin position="166"/>
        <end position="190"/>
    </location>
</feature>
<keyword evidence="2" id="KW-0812">Transmembrane</keyword>
<name>A0A1C7LNV7_GRIFR</name>
<keyword evidence="2" id="KW-0472">Membrane</keyword>
<feature type="compositionally biased region" description="Low complexity" evidence="1">
    <location>
        <begin position="313"/>
        <end position="324"/>
    </location>
</feature>